<dbReference type="InterPro" id="IPR004240">
    <property type="entry name" value="EMP70"/>
</dbReference>
<feature type="transmembrane region" description="Helical" evidence="10">
    <location>
        <begin position="317"/>
        <end position="340"/>
    </location>
</feature>
<comment type="subcellular location">
    <subcellularLocation>
        <location evidence="1">Endosome membrane</location>
        <topology evidence="1">Multi-pass membrane protein</topology>
    </subcellularLocation>
    <subcellularLocation>
        <location evidence="2">Golgi apparatus membrane</location>
        <topology evidence="2">Multi-pass membrane protein</topology>
    </subcellularLocation>
</comment>
<proteinExistence type="inferred from homology"/>
<keyword evidence="4 10" id="KW-0812">Transmembrane</keyword>
<keyword evidence="5 10" id="KW-0732">Signal</keyword>
<evidence type="ECO:0000313" key="11">
    <source>
        <dbReference type="EMBL" id="SPD07833.1"/>
    </source>
</evidence>
<dbReference type="PANTHER" id="PTHR10766:SF119">
    <property type="entry name" value="TRANSMEMBRANE 9 SUPERFAMILY MEMBER 5"/>
    <property type="match status" value="1"/>
</dbReference>
<feature type="transmembrane region" description="Helical" evidence="10">
    <location>
        <begin position="283"/>
        <end position="305"/>
    </location>
</feature>
<evidence type="ECO:0000256" key="5">
    <source>
        <dbReference type="ARBA" id="ARBA00022729"/>
    </source>
</evidence>
<sequence>MARRVRTSFLALILIALPALIFAIRTLRSAPLKEARQYEEGDYIPLFANKVYSGKDPCVVYSYFDLPFCPPGDPITHKNRSFKELLAGDCFANTQYELRFKMETTKKFLCEKNLTREEVAKFRDAVANKSVFEMYYDDTQLSEYVGDYHHDGDDLRFYLFDHLNFDARYFGNKVENIKISGDVFSAVDITEDAEINVNFTYSVIWEELELNKASAFKQTEENGSWLSWVNICVWLGYLCAAIVPYLGNYFSRNSFGTVTEATGVIRPRHIHGDACSCPQYSSLLGAILGVGTQQFNIICVLFVLANKGLLNACYHEAQYTSFILINGFTSVASGYTAAFFHSLFTPHGWKECVFQAGALYFVPVFLTGLAIKVLAGSHLPKYYKWTDVLYFLFGQLAGYIKILIPSGTIGYNLTPELEITCATIGFRAEIPNRQAWYMKTPAQMFLGGLLPFILIFWWMDDIYASLYHLKVCGAFWTMFAVFIFVITLTVLLGMGCTHYQLSKKDHHWWWRSVFRGGSTAIFMFVYGFYFYARANAQNFMNLLVFLGYNACIFYAIFLMLGTIGFYASSIVFYRKALNRRRLPVEHRDELQHRA</sequence>
<evidence type="ECO:0000256" key="8">
    <source>
        <dbReference type="ARBA" id="ARBA00023034"/>
    </source>
</evidence>
<feature type="signal peptide" evidence="10">
    <location>
        <begin position="1"/>
        <end position="23"/>
    </location>
</feature>
<dbReference type="AlphaFoldDB" id="A0A2N9H7T1"/>
<feature type="transmembrane region" description="Helical" evidence="10">
    <location>
        <begin position="479"/>
        <end position="501"/>
    </location>
</feature>
<evidence type="ECO:0000256" key="7">
    <source>
        <dbReference type="ARBA" id="ARBA00022989"/>
    </source>
</evidence>
<organism evidence="11">
    <name type="scientific">Fagus sylvatica</name>
    <name type="common">Beechnut</name>
    <dbReference type="NCBI Taxonomy" id="28930"/>
    <lineage>
        <taxon>Eukaryota</taxon>
        <taxon>Viridiplantae</taxon>
        <taxon>Streptophyta</taxon>
        <taxon>Embryophyta</taxon>
        <taxon>Tracheophyta</taxon>
        <taxon>Spermatophyta</taxon>
        <taxon>Magnoliopsida</taxon>
        <taxon>eudicotyledons</taxon>
        <taxon>Gunneridae</taxon>
        <taxon>Pentapetalae</taxon>
        <taxon>rosids</taxon>
        <taxon>fabids</taxon>
        <taxon>Fagales</taxon>
        <taxon>Fagaceae</taxon>
        <taxon>Fagus</taxon>
    </lineage>
</organism>
<dbReference type="PANTHER" id="PTHR10766">
    <property type="entry name" value="TRANSMEMBRANE 9 SUPERFAMILY PROTEIN"/>
    <property type="match status" value="1"/>
</dbReference>
<dbReference type="EMBL" id="OIVN01002968">
    <property type="protein sequence ID" value="SPD07833.1"/>
    <property type="molecule type" value="Genomic_DNA"/>
</dbReference>
<dbReference type="GO" id="GO:0000139">
    <property type="term" value="C:Golgi membrane"/>
    <property type="evidence" value="ECO:0007669"/>
    <property type="project" value="UniProtKB-SubCell"/>
</dbReference>
<keyword evidence="6" id="KW-0967">Endosome</keyword>
<accession>A0A2N9H7T1</accession>
<evidence type="ECO:0000256" key="9">
    <source>
        <dbReference type="ARBA" id="ARBA00023136"/>
    </source>
</evidence>
<evidence type="ECO:0000256" key="2">
    <source>
        <dbReference type="ARBA" id="ARBA00004653"/>
    </source>
</evidence>
<evidence type="ECO:0000256" key="4">
    <source>
        <dbReference type="ARBA" id="ARBA00022692"/>
    </source>
</evidence>
<evidence type="ECO:0000256" key="6">
    <source>
        <dbReference type="ARBA" id="ARBA00022753"/>
    </source>
</evidence>
<keyword evidence="9 10" id="KW-0472">Membrane</keyword>
<feature type="transmembrane region" description="Helical" evidence="10">
    <location>
        <begin position="552"/>
        <end position="573"/>
    </location>
</feature>
<name>A0A2N9H7T1_FAGSY</name>
<reference evidence="11" key="1">
    <citation type="submission" date="2018-02" db="EMBL/GenBank/DDBJ databases">
        <authorList>
            <person name="Cohen D.B."/>
            <person name="Kent A.D."/>
        </authorList>
    </citation>
    <scope>NUCLEOTIDE SEQUENCE</scope>
</reference>
<feature type="transmembrane region" description="Helical" evidence="10">
    <location>
        <begin position="442"/>
        <end position="459"/>
    </location>
</feature>
<feature type="chain" id="PRO_5014490458" description="Transmembrane 9 superfamily member" evidence="10">
    <location>
        <begin position="24"/>
        <end position="594"/>
    </location>
</feature>
<dbReference type="GO" id="GO:0010008">
    <property type="term" value="C:endosome membrane"/>
    <property type="evidence" value="ECO:0007669"/>
    <property type="project" value="UniProtKB-SubCell"/>
</dbReference>
<protein>
    <recommendedName>
        <fullName evidence="10">Transmembrane 9 superfamily member</fullName>
    </recommendedName>
</protein>
<feature type="transmembrane region" description="Helical" evidence="10">
    <location>
        <begin position="352"/>
        <end position="376"/>
    </location>
</feature>
<dbReference type="GO" id="GO:0072657">
    <property type="term" value="P:protein localization to membrane"/>
    <property type="evidence" value="ECO:0007669"/>
    <property type="project" value="TreeGrafter"/>
</dbReference>
<gene>
    <name evidence="11" type="ORF">FSB_LOCUS35715</name>
</gene>
<evidence type="ECO:0000256" key="3">
    <source>
        <dbReference type="ARBA" id="ARBA00005227"/>
    </source>
</evidence>
<dbReference type="Pfam" id="PF02990">
    <property type="entry name" value="EMP70"/>
    <property type="match status" value="1"/>
</dbReference>
<feature type="transmembrane region" description="Helical" evidence="10">
    <location>
        <begin position="513"/>
        <end position="532"/>
    </location>
</feature>
<evidence type="ECO:0000256" key="10">
    <source>
        <dbReference type="RuleBase" id="RU363079"/>
    </source>
</evidence>
<comment type="similarity">
    <text evidence="3 10">Belongs to the nonaspanin (TM9SF) (TC 9.A.2) family.</text>
</comment>
<keyword evidence="8" id="KW-0333">Golgi apparatus</keyword>
<feature type="transmembrane region" description="Helical" evidence="10">
    <location>
        <begin position="225"/>
        <end position="246"/>
    </location>
</feature>
<keyword evidence="7 10" id="KW-1133">Transmembrane helix</keyword>
<evidence type="ECO:0000256" key="1">
    <source>
        <dbReference type="ARBA" id="ARBA00004337"/>
    </source>
</evidence>